<dbReference type="Proteomes" id="UP001519460">
    <property type="component" value="Unassembled WGS sequence"/>
</dbReference>
<reference evidence="4 5" key="1">
    <citation type="journal article" date="2023" name="Sci. Data">
        <title>Genome assembly of the Korean intertidal mud-creeper Batillaria attramentaria.</title>
        <authorList>
            <person name="Patra A.K."/>
            <person name="Ho P.T."/>
            <person name="Jun S."/>
            <person name="Lee S.J."/>
            <person name="Kim Y."/>
            <person name="Won Y.J."/>
        </authorList>
    </citation>
    <scope>NUCLEOTIDE SEQUENCE [LARGE SCALE GENOMIC DNA]</scope>
    <source>
        <strain evidence="4">Wonlab-2016</strain>
    </source>
</reference>
<accession>A0ABD0M8E3</accession>
<proteinExistence type="inferred from homology"/>
<dbReference type="InterPro" id="IPR008011">
    <property type="entry name" value="Complex1_LYR_dom"/>
</dbReference>
<dbReference type="InterPro" id="IPR040330">
    <property type="entry name" value="LYRM1"/>
</dbReference>
<dbReference type="PANTHER" id="PTHR14273:SF0">
    <property type="entry name" value="LYR MOTIF-CONTAINING PROTEIN 1"/>
    <property type="match status" value="1"/>
</dbReference>
<evidence type="ECO:0000313" key="5">
    <source>
        <dbReference type="Proteomes" id="UP001519460"/>
    </source>
</evidence>
<sequence>MLTWIREVFLVTAVPPPACRPANVTENSENDSRVPPGHTLIFSPILISLCQFSVVKCNCICSEDGRTPPRLLSRTVTQSDSDSGVSSARVTEASTEVVVTELISDPPVIVGDTEPAELRTEPQRWSTSAMAYRERVLALYRQVFRLARNWQSASGQASETKEERSYIISEARQLFRKNKSVTDEAAIKEHIRECEMRIELALHYGIPYPRPVNIPQSTLPPTSARLKKAQKRSIQQSKPVYMKSYDDLKE</sequence>
<evidence type="ECO:0000259" key="3">
    <source>
        <dbReference type="Pfam" id="PF05347"/>
    </source>
</evidence>
<name>A0ABD0M8E3_9CAEN</name>
<dbReference type="Pfam" id="PF05347">
    <property type="entry name" value="Complex1_LYR"/>
    <property type="match status" value="1"/>
</dbReference>
<dbReference type="CDD" id="cd20261">
    <property type="entry name" value="Complex1_LYR_LYRM1"/>
    <property type="match status" value="1"/>
</dbReference>
<keyword evidence="5" id="KW-1185">Reference proteome</keyword>
<gene>
    <name evidence="4" type="ORF">BaRGS_00001586</name>
</gene>
<feature type="region of interest" description="Disordered" evidence="2">
    <location>
        <begin position="70"/>
        <end position="89"/>
    </location>
</feature>
<comment type="caution">
    <text evidence="4">The sequence shown here is derived from an EMBL/GenBank/DDBJ whole genome shotgun (WGS) entry which is preliminary data.</text>
</comment>
<dbReference type="PANTHER" id="PTHR14273">
    <property type="entry name" value="LYR MOTIF-CONTAINING PROTEIN 1"/>
    <property type="match status" value="1"/>
</dbReference>
<dbReference type="EMBL" id="JACVVK020000004">
    <property type="protein sequence ID" value="KAK7507651.1"/>
    <property type="molecule type" value="Genomic_DNA"/>
</dbReference>
<comment type="similarity">
    <text evidence="1">Belongs to the complex I LYR family.</text>
</comment>
<protein>
    <recommendedName>
        <fullName evidence="3">Complex 1 LYR protein domain-containing protein</fullName>
    </recommendedName>
</protein>
<organism evidence="4 5">
    <name type="scientific">Batillaria attramentaria</name>
    <dbReference type="NCBI Taxonomy" id="370345"/>
    <lineage>
        <taxon>Eukaryota</taxon>
        <taxon>Metazoa</taxon>
        <taxon>Spiralia</taxon>
        <taxon>Lophotrochozoa</taxon>
        <taxon>Mollusca</taxon>
        <taxon>Gastropoda</taxon>
        <taxon>Caenogastropoda</taxon>
        <taxon>Sorbeoconcha</taxon>
        <taxon>Cerithioidea</taxon>
        <taxon>Batillariidae</taxon>
        <taxon>Batillaria</taxon>
    </lineage>
</organism>
<dbReference type="AlphaFoldDB" id="A0ABD0M8E3"/>
<feature type="region of interest" description="Disordered" evidence="2">
    <location>
        <begin position="212"/>
        <end position="250"/>
    </location>
</feature>
<evidence type="ECO:0000256" key="1">
    <source>
        <dbReference type="ARBA" id="ARBA00009508"/>
    </source>
</evidence>
<feature type="compositionally biased region" description="Polar residues" evidence="2">
    <location>
        <begin position="74"/>
        <end position="89"/>
    </location>
</feature>
<evidence type="ECO:0000313" key="4">
    <source>
        <dbReference type="EMBL" id="KAK7507651.1"/>
    </source>
</evidence>
<evidence type="ECO:0000256" key="2">
    <source>
        <dbReference type="SAM" id="MobiDB-lite"/>
    </source>
</evidence>
<dbReference type="InterPro" id="IPR045294">
    <property type="entry name" value="Complex1_LYR_LYRM1"/>
</dbReference>
<feature type="domain" description="Complex 1 LYR protein" evidence="3">
    <location>
        <begin position="135"/>
        <end position="199"/>
    </location>
</feature>